<accession>A0AAV2F6R6</accession>
<evidence type="ECO:0000313" key="1">
    <source>
        <dbReference type="EMBL" id="CAL1393948.1"/>
    </source>
</evidence>
<proteinExistence type="predicted"/>
<name>A0AAV2F6R6_9ROSI</name>
<sequence>MEDEAQCFEIKRRVPGAPSVDHGLGLGGKVSQVVAAFEAGLTIAQNNVDPSMVIGCENGSSGSNVGLHEEGAELINEYGSNLTELVVDTRKRTLAVVEGEVGSPPTPKKQFVELADDHVKEKVEEASLEWPQADK</sequence>
<dbReference type="Proteomes" id="UP001497516">
    <property type="component" value="Chromosome 6"/>
</dbReference>
<dbReference type="EMBL" id="OZ034819">
    <property type="protein sequence ID" value="CAL1393948.1"/>
    <property type="molecule type" value="Genomic_DNA"/>
</dbReference>
<keyword evidence="2" id="KW-1185">Reference proteome</keyword>
<dbReference type="AlphaFoldDB" id="A0AAV2F6R6"/>
<organism evidence="1 2">
    <name type="scientific">Linum trigynum</name>
    <dbReference type="NCBI Taxonomy" id="586398"/>
    <lineage>
        <taxon>Eukaryota</taxon>
        <taxon>Viridiplantae</taxon>
        <taxon>Streptophyta</taxon>
        <taxon>Embryophyta</taxon>
        <taxon>Tracheophyta</taxon>
        <taxon>Spermatophyta</taxon>
        <taxon>Magnoliopsida</taxon>
        <taxon>eudicotyledons</taxon>
        <taxon>Gunneridae</taxon>
        <taxon>Pentapetalae</taxon>
        <taxon>rosids</taxon>
        <taxon>fabids</taxon>
        <taxon>Malpighiales</taxon>
        <taxon>Linaceae</taxon>
        <taxon>Linum</taxon>
    </lineage>
</organism>
<evidence type="ECO:0000313" key="2">
    <source>
        <dbReference type="Proteomes" id="UP001497516"/>
    </source>
</evidence>
<protein>
    <submittedName>
        <fullName evidence="1">Uncharacterized protein</fullName>
    </submittedName>
</protein>
<gene>
    <name evidence="1" type="ORF">LTRI10_LOCUS34481</name>
</gene>
<reference evidence="1 2" key="1">
    <citation type="submission" date="2024-04" db="EMBL/GenBank/DDBJ databases">
        <authorList>
            <person name="Fracassetti M."/>
        </authorList>
    </citation>
    <scope>NUCLEOTIDE SEQUENCE [LARGE SCALE GENOMIC DNA]</scope>
</reference>